<keyword evidence="1" id="KW-1133">Transmembrane helix</keyword>
<organism evidence="2 3">
    <name type="scientific">Schistosoma bovis</name>
    <name type="common">Blood fluke</name>
    <dbReference type="NCBI Taxonomy" id="6184"/>
    <lineage>
        <taxon>Eukaryota</taxon>
        <taxon>Metazoa</taxon>
        <taxon>Spiralia</taxon>
        <taxon>Lophotrochozoa</taxon>
        <taxon>Platyhelminthes</taxon>
        <taxon>Trematoda</taxon>
        <taxon>Digenea</taxon>
        <taxon>Strigeidida</taxon>
        <taxon>Schistosomatoidea</taxon>
        <taxon>Schistosomatidae</taxon>
        <taxon>Schistosoma</taxon>
    </lineage>
</organism>
<sequence>DKYDCWIALLISFVKWYEIIISLPVATVFASLAILWGEELHGLERKWRILLLTTCCIFAGIAFILFILGVISGNNVLQGSAWIFWCCATLIVSSA</sequence>
<evidence type="ECO:0000313" key="3">
    <source>
        <dbReference type="Proteomes" id="UP000290809"/>
    </source>
</evidence>
<dbReference type="EMBL" id="QMKO01003943">
    <property type="protein sequence ID" value="RTG80687.1"/>
    <property type="molecule type" value="Genomic_DNA"/>
</dbReference>
<accession>A0A430PZ09</accession>
<dbReference type="AlphaFoldDB" id="A0A430PZ09"/>
<keyword evidence="1" id="KW-0472">Membrane</keyword>
<feature type="non-terminal residue" evidence="2">
    <location>
        <position position="1"/>
    </location>
</feature>
<dbReference type="Proteomes" id="UP000290809">
    <property type="component" value="Unassembled WGS sequence"/>
</dbReference>
<gene>
    <name evidence="2" type="ORF">DC041_0001474</name>
</gene>
<feature type="transmembrane region" description="Helical" evidence="1">
    <location>
        <begin position="49"/>
        <end position="70"/>
    </location>
</feature>
<keyword evidence="3" id="KW-1185">Reference proteome</keyword>
<keyword evidence="1" id="KW-0812">Transmembrane</keyword>
<reference evidence="2 3" key="1">
    <citation type="journal article" date="2019" name="PLoS Pathog.">
        <title>Genome sequence of the bovine parasite Schistosoma bovis Tanzania.</title>
        <authorList>
            <person name="Oey H."/>
            <person name="Zakrzewski M."/>
            <person name="Gobert G."/>
            <person name="Gravermann K."/>
            <person name="Stoye J."/>
            <person name="Jones M."/>
            <person name="Mcmanus D."/>
            <person name="Krause L."/>
        </authorList>
    </citation>
    <scope>NUCLEOTIDE SEQUENCE [LARGE SCALE GENOMIC DNA]</scope>
    <source>
        <strain evidence="2 3">TAN1997</strain>
    </source>
</reference>
<comment type="caution">
    <text evidence="2">The sequence shown here is derived from an EMBL/GenBank/DDBJ whole genome shotgun (WGS) entry which is preliminary data.</text>
</comment>
<name>A0A430PZ09_SCHBO</name>
<protein>
    <submittedName>
        <fullName evidence="2">Uncharacterized protein</fullName>
    </submittedName>
</protein>
<feature type="transmembrane region" description="Helical" evidence="1">
    <location>
        <begin position="16"/>
        <end position="37"/>
    </location>
</feature>
<evidence type="ECO:0000256" key="1">
    <source>
        <dbReference type="SAM" id="Phobius"/>
    </source>
</evidence>
<proteinExistence type="predicted"/>
<evidence type="ECO:0000313" key="2">
    <source>
        <dbReference type="EMBL" id="RTG80687.1"/>
    </source>
</evidence>